<accession>A0A4S3JI40</accession>
<dbReference type="InterPro" id="IPR017871">
    <property type="entry name" value="ABC_transporter-like_CS"/>
</dbReference>
<dbReference type="STRING" id="1220188.A0A4S3JI40"/>
<feature type="transmembrane region" description="Helical" evidence="8">
    <location>
        <begin position="576"/>
        <end position="600"/>
    </location>
</feature>
<evidence type="ECO:0000256" key="3">
    <source>
        <dbReference type="ARBA" id="ARBA00022692"/>
    </source>
</evidence>
<dbReference type="FunFam" id="3.40.50.300:FF:003218">
    <property type="entry name" value="ABC a-pheromone efflux pump AtrD"/>
    <property type="match status" value="1"/>
</dbReference>
<dbReference type="GO" id="GO:0090374">
    <property type="term" value="P:oligopeptide export from mitochondrion"/>
    <property type="evidence" value="ECO:0007669"/>
    <property type="project" value="TreeGrafter"/>
</dbReference>
<evidence type="ECO:0000256" key="2">
    <source>
        <dbReference type="ARBA" id="ARBA00022448"/>
    </source>
</evidence>
<proteinExistence type="predicted"/>
<comment type="caution">
    <text evidence="11">The sequence shown here is derived from an EMBL/GenBank/DDBJ whole genome shotgun (WGS) entry which is preliminary data.</text>
</comment>
<sequence length="877" mass="95736">MFVQGFCYGSSLAISKGLSAGDVLRTFWACLAAAQSIELSLPQVIVLEKGKVAAVALKKVLETKVEDTEEMKGTLYPHYCEGDIEVNNLSFFYPLRPDRPSLESASLFFPAGNTTFVIGQSGSGKSTLGQLLARFYLPTSGDIFVGGVPIRALDINWIRNNVTLVEQRSVLFNESIFMNIALGRRDYNQIKKADIQECIDLSALQNVTDNMTNGINTCVGYGGNLLSGGERQRVAIARARLRDTPVLILDEPTSALDSTNCVEVIRSIRKWREGKTTIIITHDLTQILDQDFVYILEQGSVAQAGYRYELRKIPGNERLFPPNNQDSTLVKASRPQVNKISGKAPIICSDNSPLSTIDDQNGADISIALGDGIVSYSMCYLLELCGQVWVDGLRKRAFQLVLDQPKTWFEEEWHSPAHITSCIVHDGEEMRNIVSRFAGFVLVAIAISLIATTWSMAVCWRLTVVALACGPIVYAITRGFEGTSGLWEKRCNEANSIASEALFETFSEIRTVRSLTLESFFHKKYLFAASKCVTVGLRKAVYTGFVFGLVETTIIFVSALIFYYGAVLVASAGVTVSSILTVFSMLLFSIGYASTVLSWIPQISTSKEVGGRLLRFANLPEGESHEHRDFRYPSRPEACALRRVTITIPDGSCTAIVGCSGSGKSTLASLLLSLYETPLSRDGTPTISLGGVDIRHLHTPTLRSLVAIVSQQPTLFSGTIEANIRYGLERESPRGALRNVRAAAEAAGIDDFVTSLSKGYFTVIGDGGIGLSGGQAQRLVIARALIRQPQMLILDEATSSLDPTSAKVIRQTVQKLVSAQLGLTVIIITHAREMMEIADNIVVLDQGRVIDEGPYDRLAARPGGHLKALIKAQDRVI</sequence>
<evidence type="ECO:0000256" key="4">
    <source>
        <dbReference type="ARBA" id="ARBA00022741"/>
    </source>
</evidence>
<keyword evidence="2" id="KW-0813">Transport</keyword>
<evidence type="ECO:0000256" key="8">
    <source>
        <dbReference type="SAM" id="Phobius"/>
    </source>
</evidence>
<dbReference type="InterPro" id="IPR039421">
    <property type="entry name" value="Type_1_exporter"/>
</dbReference>
<dbReference type="PROSITE" id="PS50929">
    <property type="entry name" value="ABC_TM1F"/>
    <property type="match status" value="1"/>
</dbReference>
<feature type="domain" description="ABC transmembrane type-1" evidence="10">
    <location>
        <begin position="365"/>
        <end position="605"/>
    </location>
</feature>
<feature type="domain" description="ABC transporter" evidence="9">
    <location>
        <begin position="84"/>
        <end position="323"/>
    </location>
</feature>
<feature type="transmembrane region" description="Helical" evidence="8">
    <location>
        <begin position="437"/>
        <end position="456"/>
    </location>
</feature>
<keyword evidence="12" id="KW-1185">Reference proteome</keyword>
<dbReference type="PROSITE" id="PS50893">
    <property type="entry name" value="ABC_TRANSPORTER_2"/>
    <property type="match status" value="2"/>
</dbReference>
<evidence type="ECO:0000259" key="10">
    <source>
        <dbReference type="PROSITE" id="PS50929"/>
    </source>
</evidence>
<keyword evidence="6 8" id="KW-1133">Transmembrane helix</keyword>
<dbReference type="GO" id="GO:0016887">
    <property type="term" value="F:ATP hydrolysis activity"/>
    <property type="evidence" value="ECO:0007669"/>
    <property type="project" value="InterPro"/>
</dbReference>
<dbReference type="SUPFAM" id="SSF90123">
    <property type="entry name" value="ABC transporter transmembrane region"/>
    <property type="match status" value="1"/>
</dbReference>
<dbReference type="GO" id="GO:0005743">
    <property type="term" value="C:mitochondrial inner membrane"/>
    <property type="evidence" value="ECO:0007669"/>
    <property type="project" value="TreeGrafter"/>
</dbReference>
<dbReference type="GO" id="GO:0005524">
    <property type="term" value="F:ATP binding"/>
    <property type="evidence" value="ECO:0007669"/>
    <property type="project" value="UniProtKB-KW"/>
</dbReference>
<dbReference type="InterPro" id="IPR027417">
    <property type="entry name" value="P-loop_NTPase"/>
</dbReference>
<dbReference type="InterPro" id="IPR011527">
    <property type="entry name" value="ABC1_TM_dom"/>
</dbReference>
<evidence type="ECO:0000259" key="9">
    <source>
        <dbReference type="PROSITE" id="PS50893"/>
    </source>
</evidence>
<evidence type="ECO:0000256" key="6">
    <source>
        <dbReference type="ARBA" id="ARBA00022989"/>
    </source>
</evidence>
<dbReference type="Proteomes" id="UP000308092">
    <property type="component" value="Unassembled WGS sequence"/>
</dbReference>
<dbReference type="CDD" id="cd18578">
    <property type="entry name" value="ABC_6TM_Pgp_ABCB1_D2_like"/>
    <property type="match status" value="1"/>
</dbReference>
<dbReference type="InterPro" id="IPR003593">
    <property type="entry name" value="AAA+_ATPase"/>
</dbReference>
<comment type="subcellular location">
    <subcellularLocation>
        <location evidence="1">Membrane</location>
        <topology evidence="1">Multi-pass membrane protein</topology>
    </subcellularLocation>
</comment>
<dbReference type="PANTHER" id="PTHR43394">
    <property type="entry name" value="ATP-DEPENDENT PERMEASE MDL1, MITOCHONDRIAL"/>
    <property type="match status" value="1"/>
</dbReference>
<dbReference type="VEuPathDB" id="FungiDB:EYZ11_005362"/>
<dbReference type="Gene3D" id="3.40.50.300">
    <property type="entry name" value="P-loop containing nucleotide triphosphate hydrolases"/>
    <property type="match status" value="2"/>
</dbReference>
<keyword evidence="7 8" id="KW-0472">Membrane</keyword>
<evidence type="ECO:0000256" key="7">
    <source>
        <dbReference type="ARBA" id="ARBA00023136"/>
    </source>
</evidence>
<feature type="domain" description="ABC transporter" evidence="9">
    <location>
        <begin position="614"/>
        <end position="871"/>
    </location>
</feature>
<feature type="transmembrane region" description="Helical" evidence="8">
    <location>
        <begin position="540"/>
        <end position="564"/>
    </location>
</feature>
<keyword evidence="5" id="KW-0067">ATP-binding</keyword>
<dbReference type="InterPro" id="IPR003439">
    <property type="entry name" value="ABC_transporter-like_ATP-bd"/>
</dbReference>
<dbReference type="Pfam" id="PF00664">
    <property type="entry name" value="ABC_membrane"/>
    <property type="match status" value="1"/>
</dbReference>
<dbReference type="InterPro" id="IPR036640">
    <property type="entry name" value="ABC1_TM_sf"/>
</dbReference>
<dbReference type="AlphaFoldDB" id="A0A4S3JI40"/>
<reference evidence="11 12" key="1">
    <citation type="submission" date="2019-03" db="EMBL/GenBank/DDBJ databases">
        <title>The genome sequence of a newly discovered highly antifungal drug resistant Aspergillus species, Aspergillus tanneri NIH 1004.</title>
        <authorList>
            <person name="Mounaud S."/>
            <person name="Singh I."/>
            <person name="Joardar V."/>
            <person name="Pakala S."/>
            <person name="Pakala S."/>
            <person name="Venepally P."/>
            <person name="Hoover J."/>
            <person name="Nierman W."/>
            <person name="Chung J."/>
            <person name="Losada L."/>
        </authorList>
    </citation>
    <scope>NUCLEOTIDE SEQUENCE [LARGE SCALE GENOMIC DNA]</scope>
    <source>
        <strain evidence="11 12">NIH1004</strain>
    </source>
</reference>
<name>A0A4S3JI40_9EURO</name>
<keyword evidence="3 8" id="KW-0812">Transmembrane</keyword>
<keyword evidence="4" id="KW-0547">Nucleotide-binding</keyword>
<dbReference type="SMART" id="SM00382">
    <property type="entry name" value="AAA"/>
    <property type="match status" value="2"/>
</dbReference>
<dbReference type="SUPFAM" id="SSF52540">
    <property type="entry name" value="P-loop containing nucleoside triphosphate hydrolases"/>
    <property type="match status" value="2"/>
</dbReference>
<evidence type="ECO:0008006" key="13">
    <source>
        <dbReference type="Google" id="ProtNLM"/>
    </source>
</evidence>
<dbReference type="Gene3D" id="1.20.1560.10">
    <property type="entry name" value="ABC transporter type 1, transmembrane domain"/>
    <property type="match status" value="2"/>
</dbReference>
<gene>
    <name evidence="11" type="ORF">EYZ11_005362</name>
</gene>
<dbReference type="FunFam" id="3.40.50.300:FF:000604">
    <property type="entry name" value="ABC transporter B family member 28"/>
    <property type="match status" value="1"/>
</dbReference>
<evidence type="ECO:0000313" key="12">
    <source>
        <dbReference type="Proteomes" id="UP000308092"/>
    </source>
</evidence>
<evidence type="ECO:0000256" key="1">
    <source>
        <dbReference type="ARBA" id="ARBA00004141"/>
    </source>
</evidence>
<organism evidence="11 12">
    <name type="scientific">Aspergillus tanneri</name>
    <dbReference type="NCBI Taxonomy" id="1220188"/>
    <lineage>
        <taxon>Eukaryota</taxon>
        <taxon>Fungi</taxon>
        <taxon>Dikarya</taxon>
        <taxon>Ascomycota</taxon>
        <taxon>Pezizomycotina</taxon>
        <taxon>Eurotiomycetes</taxon>
        <taxon>Eurotiomycetidae</taxon>
        <taxon>Eurotiales</taxon>
        <taxon>Aspergillaceae</taxon>
        <taxon>Aspergillus</taxon>
        <taxon>Aspergillus subgen. Circumdati</taxon>
    </lineage>
</organism>
<dbReference type="GO" id="GO:0015421">
    <property type="term" value="F:ABC-type oligopeptide transporter activity"/>
    <property type="evidence" value="ECO:0007669"/>
    <property type="project" value="TreeGrafter"/>
</dbReference>
<dbReference type="PROSITE" id="PS00211">
    <property type="entry name" value="ABC_TRANSPORTER_1"/>
    <property type="match status" value="1"/>
</dbReference>
<dbReference type="EMBL" id="SOSA01000170">
    <property type="protein sequence ID" value="THC95159.1"/>
    <property type="molecule type" value="Genomic_DNA"/>
</dbReference>
<protein>
    <recommendedName>
        <fullName evidence="13">ABC transporter domain-containing protein</fullName>
    </recommendedName>
</protein>
<evidence type="ECO:0000313" key="11">
    <source>
        <dbReference type="EMBL" id="THC95159.1"/>
    </source>
</evidence>
<evidence type="ECO:0000256" key="5">
    <source>
        <dbReference type="ARBA" id="ARBA00022840"/>
    </source>
</evidence>
<dbReference type="PANTHER" id="PTHR43394:SF15">
    <property type="entry name" value="ALPHA-FACTOR-TRANSPORTING ATPASE"/>
    <property type="match status" value="1"/>
</dbReference>
<dbReference type="Pfam" id="PF00005">
    <property type="entry name" value="ABC_tran"/>
    <property type="match status" value="2"/>
</dbReference>